<dbReference type="InterPro" id="IPR036291">
    <property type="entry name" value="NAD(P)-bd_dom_sf"/>
</dbReference>
<evidence type="ECO:0000313" key="3">
    <source>
        <dbReference type="Proteomes" id="UP000639859"/>
    </source>
</evidence>
<dbReference type="Pfam" id="PF01370">
    <property type="entry name" value="Epimerase"/>
    <property type="match status" value="1"/>
</dbReference>
<dbReference type="PANTHER" id="PTHR12126">
    <property type="entry name" value="NADH-UBIQUINONE OXIDOREDUCTASE 39 KDA SUBUNIT-RELATED"/>
    <property type="match status" value="1"/>
</dbReference>
<sequence length="286" mass="30415">MSAENTLKTPILVLGATSLIGTFLMARLQAAGHEPMGLSRRPPGGDACWIDADLRGDDLAEQLPGAATVFALSPIWLLPDALPALKARGMTRLVAFSSTSRFTKEASPEASERAVAKALADAENAVEAFGAEHGIAWTILRPTLIYAEGRDGNVSRLAGLIRRFKVLPLSGTGEGLRQPVHADDLAAGAIAAATAPAASNRAYALVGGETLAYRDMVRRIYEGLGRTPLIAPLPPWLFSLLLTLARPFFPGATAAMGARMSQDLVFDAADAVRDFGWSPRDFHPRF</sequence>
<evidence type="ECO:0000259" key="1">
    <source>
        <dbReference type="Pfam" id="PF01370"/>
    </source>
</evidence>
<dbReference type="SUPFAM" id="SSF51735">
    <property type="entry name" value="NAD(P)-binding Rossmann-fold domains"/>
    <property type="match status" value="1"/>
</dbReference>
<dbReference type="InterPro" id="IPR001509">
    <property type="entry name" value="Epimerase_deHydtase"/>
</dbReference>
<dbReference type="EMBL" id="JADWOX010000020">
    <property type="protein sequence ID" value="MBI1686277.1"/>
    <property type="molecule type" value="Genomic_DNA"/>
</dbReference>
<evidence type="ECO:0000313" key="2">
    <source>
        <dbReference type="EMBL" id="MBI1686277.1"/>
    </source>
</evidence>
<proteinExistence type="predicted"/>
<name>A0ABS0T320_9CAUL</name>
<dbReference type="Proteomes" id="UP000639859">
    <property type="component" value="Unassembled WGS sequence"/>
</dbReference>
<reference evidence="2 3" key="1">
    <citation type="submission" date="2020-11" db="EMBL/GenBank/DDBJ databases">
        <title>genome sequence of strain KACC 18849.</title>
        <authorList>
            <person name="Gao J."/>
            <person name="Zhang X."/>
        </authorList>
    </citation>
    <scope>NUCLEOTIDE SEQUENCE [LARGE SCALE GENOMIC DNA]</scope>
    <source>
        <strain evidence="2 3">KACC 18849</strain>
    </source>
</reference>
<comment type="caution">
    <text evidence="2">The sequence shown here is derived from an EMBL/GenBank/DDBJ whole genome shotgun (WGS) entry which is preliminary data.</text>
</comment>
<gene>
    <name evidence="2" type="ORF">I4Q42_21625</name>
</gene>
<dbReference type="RefSeq" id="WP_198578171.1">
    <property type="nucleotide sequence ID" value="NZ_JADWOX010000020.1"/>
</dbReference>
<dbReference type="PANTHER" id="PTHR12126:SF11">
    <property type="entry name" value="NADH DEHYDROGENASE [UBIQUINONE] 1 ALPHA SUBCOMPLEX SUBUNIT 9, MITOCHONDRIAL"/>
    <property type="match status" value="1"/>
</dbReference>
<feature type="domain" description="NAD-dependent epimerase/dehydratase" evidence="1">
    <location>
        <begin position="83"/>
        <end position="200"/>
    </location>
</feature>
<protein>
    <submittedName>
        <fullName evidence="2">NAD-dependent epimerase/dehydratase family protein</fullName>
    </submittedName>
</protein>
<dbReference type="InterPro" id="IPR051207">
    <property type="entry name" value="ComplexI_NDUFA9_subunit"/>
</dbReference>
<dbReference type="Gene3D" id="3.40.50.720">
    <property type="entry name" value="NAD(P)-binding Rossmann-like Domain"/>
    <property type="match status" value="1"/>
</dbReference>
<keyword evidence="3" id="KW-1185">Reference proteome</keyword>
<accession>A0ABS0T320</accession>
<organism evidence="2 3">
    <name type="scientific">Caulobacter hibisci</name>
    <dbReference type="NCBI Taxonomy" id="2035993"/>
    <lineage>
        <taxon>Bacteria</taxon>
        <taxon>Pseudomonadati</taxon>
        <taxon>Pseudomonadota</taxon>
        <taxon>Alphaproteobacteria</taxon>
        <taxon>Caulobacterales</taxon>
        <taxon>Caulobacteraceae</taxon>
        <taxon>Caulobacter</taxon>
    </lineage>
</organism>